<dbReference type="EMBL" id="BQNB010012588">
    <property type="protein sequence ID" value="GJT05467.1"/>
    <property type="molecule type" value="Genomic_DNA"/>
</dbReference>
<reference evidence="1" key="2">
    <citation type="submission" date="2022-01" db="EMBL/GenBank/DDBJ databases">
        <authorList>
            <person name="Yamashiro T."/>
            <person name="Shiraishi A."/>
            <person name="Satake H."/>
            <person name="Nakayama K."/>
        </authorList>
    </citation>
    <scope>NUCLEOTIDE SEQUENCE</scope>
</reference>
<sequence length="111" mass="13468">MSEIRPKQCRYTVKTGLEWKVFNKLLKVREARHTFDDIAEYDQRFVLWNMMLRSYGRMQQQGFKRKEFCLLSGFRRIEVVHLYIDNLQQCVLSEYAKGLYTNIKHKEQVQA</sequence>
<proteinExistence type="predicted"/>
<accession>A0ABQ5AUR4</accession>
<evidence type="ECO:0000313" key="2">
    <source>
        <dbReference type="Proteomes" id="UP001151760"/>
    </source>
</evidence>
<comment type="caution">
    <text evidence="1">The sequence shown here is derived from an EMBL/GenBank/DDBJ whole genome shotgun (WGS) entry which is preliminary data.</text>
</comment>
<evidence type="ECO:0000313" key="1">
    <source>
        <dbReference type="EMBL" id="GJT05467.1"/>
    </source>
</evidence>
<organism evidence="1 2">
    <name type="scientific">Tanacetum coccineum</name>
    <dbReference type="NCBI Taxonomy" id="301880"/>
    <lineage>
        <taxon>Eukaryota</taxon>
        <taxon>Viridiplantae</taxon>
        <taxon>Streptophyta</taxon>
        <taxon>Embryophyta</taxon>
        <taxon>Tracheophyta</taxon>
        <taxon>Spermatophyta</taxon>
        <taxon>Magnoliopsida</taxon>
        <taxon>eudicotyledons</taxon>
        <taxon>Gunneridae</taxon>
        <taxon>Pentapetalae</taxon>
        <taxon>asterids</taxon>
        <taxon>campanulids</taxon>
        <taxon>Asterales</taxon>
        <taxon>Asteraceae</taxon>
        <taxon>Asteroideae</taxon>
        <taxon>Anthemideae</taxon>
        <taxon>Anthemidinae</taxon>
        <taxon>Tanacetum</taxon>
    </lineage>
</organism>
<protein>
    <submittedName>
        <fullName evidence="1">Uncharacterized protein</fullName>
    </submittedName>
</protein>
<reference evidence="1" key="1">
    <citation type="journal article" date="2022" name="Int. J. Mol. Sci.">
        <title>Draft Genome of Tanacetum Coccineum: Genomic Comparison of Closely Related Tanacetum-Family Plants.</title>
        <authorList>
            <person name="Yamashiro T."/>
            <person name="Shiraishi A."/>
            <person name="Nakayama K."/>
            <person name="Satake H."/>
        </authorList>
    </citation>
    <scope>NUCLEOTIDE SEQUENCE</scope>
</reference>
<keyword evidence="2" id="KW-1185">Reference proteome</keyword>
<gene>
    <name evidence="1" type="ORF">Tco_0839929</name>
</gene>
<dbReference type="Proteomes" id="UP001151760">
    <property type="component" value="Unassembled WGS sequence"/>
</dbReference>
<name>A0ABQ5AUR4_9ASTR</name>